<dbReference type="GO" id="GO:0005783">
    <property type="term" value="C:endoplasmic reticulum"/>
    <property type="evidence" value="ECO:0007669"/>
    <property type="project" value="TreeGrafter"/>
</dbReference>
<evidence type="ECO:0000256" key="4">
    <source>
        <dbReference type="ARBA" id="ARBA00022692"/>
    </source>
</evidence>
<evidence type="ECO:0000256" key="1">
    <source>
        <dbReference type="ARBA" id="ARBA00002501"/>
    </source>
</evidence>
<dbReference type="Proteomes" id="UP001327560">
    <property type="component" value="Chromosome 1"/>
</dbReference>
<protein>
    <recommendedName>
        <fullName evidence="7">PRA1 family protein</fullName>
    </recommendedName>
</protein>
<comment type="similarity">
    <text evidence="3 7">Belongs to the PRA1 family.</text>
</comment>
<evidence type="ECO:0000256" key="2">
    <source>
        <dbReference type="ARBA" id="ARBA00004141"/>
    </source>
</evidence>
<dbReference type="PANTHER" id="PTHR19317:SF58">
    <property type="entry name" value="OS03G0741600 PROTEIN"/>
    <property type="match status" value="1"/>
</dbReference>
<keyword evidence="4 7" id="KW-0812">Transmembrane</keyword>
<dbReference type="GO" id="GO:0016192">
    <property type="term" value="P:vesicle-mediated transport"/>
    <property type="evidence" value="ECO:0007669"/>
    <property type="project" value="TreeGrafter"/>
</dbReference>
<gene>
    <name evidence="9" type="ORF">Cni_G01169</name>
</gene>
<keyword evidence="6 7" id="KW-0472">Membrane</keyword>
<keyword evidence="5 7" id="KW-1133">Transmembrane helix</keyword>
<evidence type="ECO:0000256" key="7">
    <source>
        <dbReference type="RuleBase" id="RU363107"/>
    </source>
</evidence>
<evidence type="ECO:0000313" key="10">
    <source>
        <dbReference type="Proteomes" id="UP001327560"/>
    </source>
</evidence>
<proteinExistence type="inferred from homology"/>
<dbReference type="AlphaFoldDB" id="A0AAQ3JM71"/>
<dbReference type="InterPro" id="IPR004895">
    <property type="entry name" value="Prenylated_rab_accept_PRA1"/>
</dbReference>
<dbReference type="Pfam" id="PF03208">
    <property type="entry name" value="PRA1"/>
    <property type="match status" value="1"/>
</dbReference>
<accession>A0AAQ3JM71</accession>
<feature type="compositionally biased region" description="Low complexity" evidence="8">
    <location>
        <begin position="14"/>
        <end position="39"/>
    </location>
</feature>
<sequence length="221" mass="23535">MRSASPRGYGAFPGGNANAHAHAAAAPPSSPMAAGPPSAPRAAALFSRIRDQSRALVTSQRPWGQLLDTAALARPSSSGETLTRLRRNLGYFRANYAISLLGALTLGLIWQPGTMFAALVLAAAWFFLYLSREGPLVVFERRFEERTVLGALCVATFFALFSTDLGSNVFKSIAIGLVLVAIHAAFRVTDDLFLDESEAVSDGLVAGLAVPKQPTYLVRVV</sequence>
<comment type="function">
    <text evidence="1 7">May be involved in both secretory and endocytic intracellular trafficking in the endosomal/prevacuolar compartments.</text>
</comment>
<feature type="transmembrane region" description="Helical" evidence="7">
    <location>
        <begin position="115"/>
        <end position="131"/>
    </location>
</feature>
<feature type="transmembrane region" description="Helical" evidence="7">
    <location>
        <begin position="143"/>
        <end position="163"/>
    </location>
</feature>
<keyword evidence="7" id="KW-0813">Transport</keyword>
<dbReference type="EMBL" id="CP136890">
    <property type="protein sequence ID" value="WOK92478.1"/>
    <property type="molecule type" value="Genomic_DNA"/>
</dbReference>
<name>A0AAQ3JM71_9LILI</name>
<evidence type="ECO:0000256" key="5">
    <source>
        <dbReference type="ARBA" id="ARBA00022989"/>
    </source>
</evidence>
<reference evidence="9 10" key="1">
    <citation type="submission" date="2023-10" db="EMBL/GenBank/DDBJ databases">
        <title>Chromosome-scale genome assembly provides insights into flower coloration mechanisms of Canna indica.</title>
        <authorList>
            <person name="Li C."/>
        </authorList>
    </citation>
    <scope>NUCLEOTIDE SEQUENCE [LARGE SCALE GENOMIC DNA]</scope>
    <source>
        <tissue evidence="9">Flower</tissue>
    </source>
</reference>
<dbReference type="GO" id="GO:0005794">
    <property type="term" value="C:Golgi apparatus"/>
    <property type="evidence" value="ECO:0007669"/>
    <property type="project" value="TreeGrafter"/>
</dbReference>
<feature type="transmembrane region" description="Helical" evidence="7">
    <location>
        <begin position="91"/>
        <end position="109"/>
    </location>
</feature>
<dbReference type="PANTHER" id="PTHR19317">
    <property type="entry name" value="PRENYLATED RAB ACCEPTOR 1-RELATED"/>
    <property type="match status" value="1"/>
</dbReference>
<organism evidence="9 10">
    <name type="scientific">Canna indica</name>
    <name type="common">Indian-shot</name>
    <dbReference type="NCBI Taxonomy" id="4628"/>
    <lineage>
        <taxon>Eukaryota</taxon>
        <taxon>Viridiplantae</taxon>
        <taxon>Streptophyta</taxon>
        <taxon>Embryophyta</taxon>
        <taxon>Tracheophyta</taxon>
        <taxon>Spermatophyta</taxon>
        <taxon>Magnoliopsida</taxon>
        <taxon>Liliopsida</taxon>
        <taxon>Zingiberales</taxon>
        <taxon>Cannaceae</taxon>
        <taxon>Canna</taxon>
    </lineage>
</organism>
<evidence type="ECO:0000256" key="3">
    <source>
        <dbReference type="ARBA" id="ARBA00006483"/>
    </source>
</evidence>
<evidence type="ECO:0000313" key="9">
    <source>
        <dbReference type="EMBL" id="WOK92478.1"/>
    </source>
</evidence>
<evidence type="ECO:0000256" key="8">
    <source>
        <dbReference type="SAM" id="MobiDB-lite"/>
    </source>
</evidence>
<feature type="region of interest" description="Disordered" evidence="8">
    <location>
        <begin position="1"/>
        <end position="39"/>
    </location>
</feature>
<evidence type="ECO:0000256" key="6">
    <source>
        <dbReference type="ARBA" id="ARBA00023136"/>
    </source>
</evidence>
<comment type="subcellular location">
    <subcellularLocation>
        <location evidence="2 7">Membrane</location>
        <topology evidence="2 7">Multi-pass membrane protein</topology>
    </subcellularLocation>
</comment>
<dbReference type="GO" id="GO:0016020">
    <property type="term" value="C:membrane"/>
    <property type="evidence" value="ECO:0007669"/>
    <property type="project" value="UniProtKB-SubCell"/>
</dbReference>
<keyword evidence="10" id="KW-1185">Reference proteome</keyword>